<keyword evidence="13" id="KW-1185">Reference proteome</keyword>
<dbReference type="InterPro" id="IPR005503">
    <property type="entry name" value="FliL"/>
</dbReference>
<dbReference type="EMBL" id="JAEMNX010000009">
    <property type="protein sequence ID" value="MBJ7537828.1"/>
    <property type="molecule type" value="Genomic_DNA"/>
</dbReference>
<keyword evidence="6" id="KW-0812">Transmembrane</keyword>
<keyword evidence="5 10" id="KW-0145">Chemotaxis</keyword>
<keyword evidence="12" id="KW-0969">Cilium</keyword>
<evidence type="ECO:0000256" key="2">
    <source>
        <dbReference type="ARBA" id="ARBA00004162"/>
    </source>
</evidence>
<name>A0A934JQA8_9GAMM</name>
<evidence type="ECO:0000313" key="12">
    <source>
        <dbReference type="EMBL" id="MBJ7537828.1"/>
    </source>
</evidence>
<protein>
    <recommendedName>
        <fullName evidence="10">Flagellar protein FliL</fullName>
    </recommendedName>
</protein>
<keyword evidence="10" id="KW-0997">Cell inner membrane</keyword>
<accession>A0A934JQA8</accession>
<keyword evidence="11" id="KW-0732">Signal</keyword>
<proteinExistence type="inferred from homology"/>
<dbReference type="RefSeq" id="WP_199468066.1">
    <property type="nucleotide sequence ID" value="NZ_JAEMNX010000009.1"/>
</dbReference>
<comment type="function">
    <text evidence="1 10">Controls the rotational direction of flagella during chemotaxis.</text>
</comment>
<feature type="signal peptide" evidence="11">
    <location>
        <begin position="1"/>
        <end position="29"/>
    </location>
</feature>
<dbReference type="GO" id="GO:0005886">
    <property type="term" value="C:plasma membrane"/>
    <property type="evidence" value="ECO:0007669"/>
    <property type="project" value="UniProtKB-SubCell"/>
</dbReference>
<evidence type="ECO:0000256" key="11">
    <source>
        <dbReference type="SAM" id="SignalP"/>
    </source>
</evidence>
<evidence type="ECO:0000256" key="3">
    <source>
        <dbReference type="ARBA" id="ARBA00008281"/>
    </source>
</evidence>
<keyword evidence="12" id="KW-0282">Flagellum</keyword>
<dbReference type="Proteomes" id="UP000628710">
    <property type="component" value="Unassembled WGS sequence"/>
</dbReference>
<dbReference type="PANTHER" id="PTHR35091">
    <property type="entry name" value="FLAGELLAR PROTEIN FLIL"/>
    <property type="match status" value="1"/>
</dbReference>
<keyword evidence="8" id="KW-1133">Transmembrane helix</keyword>
<comment type="similarity">
    <text evidence="3 10">Belongs to the FliL family.</text>
</comment>
<keyword evidence="12" id="KW-0966">Cell projection</keyword>
<evidence type="ECO:0000256" key="5">
    <source>
        <dbReference type="ARBA" id="ARBA00022500"/>
    </source>
</evidence>
<feature type="chain" id="PRO_5037313704" description="Flagellar protein FliL" evidence="11">
    <location>
        <begin position="30"/>
        <end position="141"/>
    </location>
</feature>
<dbReference type="GO" id="GO:0006935">
    <property type="term" value="P:chemotaxis"/>
    <property type="evidence" value="ECO:0007669"/>
    <property type="project" value="UniProtKB-KW"/>
</dbReference>
<keyword evidence="4" id="KW-1003">Cell membrane</keyword>
<evidence type="ECO:0000256" key="6">
    <source>
        <dbReference type="ARBA" id="ARBA00022692"/>
    </source>
</evidence>
<gene>
    <name evidence="12" type="ORF">I8J31_09110</name>
</gene>
<dbReference type="GO" id="GO:0009425">
    <property type="term" value="C:bacterial-type flagellum basal body"/>
    <property type="evidence" value="ECO:0007669"/>
    <property type="project" value="InterPro"/>
</dbReference>
<keyword evidence="7 10" id="KW-0283">Flagellar rotation</keyword>
<sequence length="141" mass="15906">MSLTIPLHTKQLLLALLILSSFFYQVSYAEDEANSTKPVYIELTPDFIVNYSSSSTRLKYIKTKITLRSDSTKEALVNDNLPLVQDALIMFLSSRTEEQVTGAIAREKTREEAAVAINQVLKEETNQEPIKDVLFSSFVTQ</sequence>
<evidence type="ECO:0000256" key="7">
    <source>
        <dbReference type="ARBA" id="ARBA00022779"/>
    </source>
</evidence>
<evidence type="ECO:0000256" key="9">
    <source>
        <dbReference type="ARBA" id="ARBA00023136"/>
    </source>
</evidence>
<evidence type="ECO:0000256" key="10">
    <source>
        <dbReference type="RuleBase" id="RU364125"/>
    </source>
</evidence>
<evidence type="ECO:0000313" key="13">
    <source>
        <dbReference type="Proteomes" id="UP000628710"/>
    </source>
</evidence>
<comment type="caution">
    <text evidence="12">The sequence shown here is derived from an EMBL/GenBank/DDBJ whole genome shotgun (WGS) entry which is preliminary data.</text>
</comment>
<keyword evidence="9 10" id="KW-0472">Membrane</keyword>
<evidence type="ECO:0000256" key="8">
    <source>
        <dbReference type="ARBA" id="ARBA00022989"/>
    </source>
</evidence>
<dbReference type="AlphaFoldDB" id="A0A934JQA8"/>
<evidence type="ECO:0000256" key="4">
    <source>
        <dbReference type="ARBA" id="ARBA00022475"/>
    </source>
</evidence>
<reference evidence="12" key="1">
    <citation type="submission" date="2020-12" db="EMBL/GenBank/DDBJ databases">
        <title>Marinomonas arctica sp. nov., a psychrotolerant bacterium isolated from the Arctic.</title>
        <authorList>
            <person name="Zhang Y."/>
        </authorList>
    </citation>
    <scope>NUCLEOTIDE SEQUENCE</scope>
    <source>
        <strain evidence="12">C1424</strain>
    </source>
</reference>
<dbReference type="GO" id="GO:0071978">
    <property type="term" value="P:bacterial-type flagellum-dependent swarming motility"/>
    <property type="evidence" value="ECO:0007669"/>
    <property type="project" value="TreeGrafter"/>
</dbReference>
<comment type="subcellular location">
    <subcellularLocation>
        <location evidence="10">Cell inner membrane</location>
    </subcellularLocation>
    <subcellularLocation>
        <location evidence="2">Cell membrane</location>
        <topology evidence="2">Single-pass membrane protein</topology>
    </subcellularLocation>
</comment>
<dbReference type="PANTHER" id="PTHR35091:SF2">
    <property type="entry name" value="FLAGELLAR PROTEIN FLIL"/>
    <property type="match status" value="1"/>
</dbReference>
<dbReference type="Pfam" id="PF03748">
    <property type="entry name" value="FliL"/>
    <property type="match status" value="1"/>
</dbReference>
<evidence type="ECO:0000256" key="1">
    <source>
        <dbReference type="ARBA" id="ARBA00002254"/>
    </source>
</evidence>
<organism evidence="12 13">
    <name type="scientific">Marinomonas transparens</name>
    <dbReference type="NCBI Taxonomy" id="2795388"/>
    <lineage>
        <taxon>Bacteria</taxon>
        <taxon>Pseudomonadati</taxon>
        <taxon>Pseudomonadota</taxon>
        <taxon>Gammaproteobacteria</taxon>
        <taxon>Oceanospirillales</taxon>
        <taxon>Oceanospirillaceae</taxon>
        <taxon>Marinomonas</taxon>
    </lineage>
</organism>